<accession>A0ABT1SE80</accession>
<dbReference type="EMBL" id="JANGAC010000015">
    <property type="protein sequence ID" value="MCQ4924784.1"/>
    <property type="molecule type" value="Genomic_DNA"/>
</dbReference>
<organism evidence="1 2">
    <name type="scientific">Tissierella carlieri</name>
    <dbReference type="NCBI Taxonomy" id="689904"/>
    <lineage>
        <taxon>Bacteria</taxon>
        <taxon>Bacillati</taxon>
        <taxon>Bacillota</taxon>
        <taxon>Tissierellia</taxon>
        <taxon>Tissierellales</taxon>
        <taxon>Tissierellaceae</taxon>
        <taxon>Tissierella</taxon>
    </lineage>
</organism>
<sequence length="69" mass="7863">MSDRKTLAPHETIQLRELMSNSILGYKNINASLPMVENPELKSFLTNALNSKKASIEEMHNFVNNIDME</sequence>
<evidence type="ECO:0008006" key="3">
    <source>
        <dbReference type="Google" id="ProtNLM"/>
    </source>
</evidence>
<name>A0ABT1SE80_9FIRM</name>
<reference evidence="1 2" key="1">
    <citation type="submission" date="2022-06" db="EMBL/GenBank/DDBJ databases">
        <title>Isolation of gut microbiota from human fecal samples.</title>
        <authorList>
            <person name="Pamer E.G."/>
            <person name="Barat B."/>
            <person name="Waligurski E."/>
            <person name="Medina S."/>
            <person name="Paddock L."/>
            <person name="Mostad J."/>
        </authorList>
    </citation>
    <scope>NUCLEOTIDE SEQUENCE [LARGE SCALE GENOMIC DNA]</scope>
    <source>
        <strain evidence="1 2">DFI.7.95</strain>
    </source>
</reference>
<dbReference type="Proteomes" id="UP001524478">
    <property type="component" value="Unassembled WGS sequence"/>
</dbReference>
<keyword evidence="2" id="KW-1185">Reference proteome</keyword>
<evidence type="ECO:0000313" key="2">
    <source>
        <dbReference type="Proteomes" id="UP001524478"/>
    </source>
</evidence>
<dbReference type="RefSeq" id="WP_094903374.1">
    <property type="nucleotide sequence ID" value="NZ_CP172320.1"/>
</dbReference>
<comment type="caution">
    <text evidence="1">The sequence shown here is derived from an EMBL/GenBank/DDBJ whole genome shotgun (WGS) entry which is preliminary data.</text>
</comment>
<protein>
    <recommendedName>
        <fullName evidence="3">Spore coat protein</fullName>
    </recommendedName>
</protein>
<gene>
    <name evidence="1" type="ORF">NE686_16910</name>
</gene>
<proteinExistence type="predicted"/>
<evidence type="ECO:0000313" key="1">
    <source>
        <dbReference type="EMBL" id="MCQ4924784.1"/>
    </source>
</evidence>